<accession>A0A2A6FS87</accession>
<evidence type="ECO:0000313" key="3">
    <source>
        <dbReference type="Proteomes" id="UP000219994"/>
    </source>
</evidence>
<feature type="region of interest" description="Disordered" evidence="1">
    <location>
        <begin position="658"/>
        <end position="681"/>
    </location>
</feature>
<comment type="caution">
    <text evidence="2">The sequence shown here is derived from an EMBL/GenBank/DDBJ whole genome shotgun (WGS) entry which is preliminary data.</text>
</comment>
<protein>
    <submittedName>
        <fullName evidence="2">Uncharacterized protein</fullName>
    </submittedName>
</protein>
<proteinExistence type="predicted"/>
<evidence type="ECO:0000313" key="2">
    <source>
        <dbReference type="EMBL" id="PDQ35476.1"/>
    </source>
</evidence>
<dbReference type="EMBL" id="NAEP01000032">
    <property type="protein sequence ID" value="PDQ35476.1"/>
    <property type="molecule type" value="Genomic_DNA"/>
</dbReference>
<dbReference type="AlphaFoldDB" id="A0A2A6FS87"/>
<sequence>MTVGAQEPVAQIEKEPDDEILAQMRPRWRPNTGRSARGLSSALSQYPHLLAMKPREKYLFRSDYFQIDDGYACVLGYFHDDAAHDDFAALWGINRIPVELGAGVSSIVFEQVSRMGQKWVDDHLNSSETIGNMAEREQASGGSTAMSRRRMNKSRSDLETTAGELQDGASYLHVHNRLLLKAPSLEVLDTAVDRVRRLYVDRFATLSVAPYAGEQRDELSGLFSKNDRKRGKGFHFTSSEFAGSHWLVTNGLNDPAGEYVGFMIGDVNNSAVLLDVNQYGHHVVVASNEINTVLGRVPEPDLWGSKLSQVALLSNHKVVHLVLDGADLNKLGPRLDSLTARLNMSRGDVNFLEMFGDQKDELSIFPAHLDKIVLMADQVYRTTDAERSIIKGSLRETLTQFYVDKQMWYHDAKRNRDRLRLVGLSHAHVPRLQDLVTYFDTAYTSLANSATRDDEMLHAYSVLRLVFKDMLDTNGDLFNVYTNDAIDSVGAARRVIYDFSELMIRGEGVAMAQLINMLYFAIGALGDGDLLVVHGAELINEEVRGYVANQLERLFRRGGRVAYLYNSIEKMLIAQNFNHFDAADYTVLGNMRDAIVEDYQKRLHQDIPPDLEKLITSHDQRTVYLRRGHTNVVFQADLALGLNPAREVRRQELKRTMPSIKPQNGEGNLTGQFAPREAVAR</sequence>
<organism evidence="2 3">
    <name type="scientific">Candidatus Lumbricidiphila eiseniae</name>
    <dbReference type="NCBI Taxonomy" id="1969409"/>
    <lineage>
        <taxon>Bacteria</taxon>
        <taxon>Bacillati</taxon>
        <taxon>Actinomycetota</taxon>
        <taxon>Actinomycetes</taxon>
        <taxon>Micrococcales</taxon>
        <taxon>Microbacteriaceae</taxon>
        <taxon>Candidatus Lumbricidiphila</taxon>
    </lineage>
</organism>
<name>A0A2A6FS87_9MICO</name>
<gene>
    <name evidence="2" type="ORF">B5766_05250</name>
</gene>
<feature type="compositionally biased region" description="Polar residues" evidence="1">
    <location>
        <begin position="661"/>
        <end position="671"/>
    </location>
</feature>
<dbReference type="Proteomes" id="UP000219994">
    <property type="component" value="Unassembled WGS sequence"/>
</dbReference>
<reference evidence="3" key="1">
    <citation type="submission" date="2017-03" db="EMBL/GenBank/DDBJ databases">
        <authorList>
            <person name="Lund M.B."/>
        </authorList>
    </citation>
    <scope>NUCLEOTIDE SEQUENCE [LARGE SCALE GENOMIC DNA]</scope>
</reference>
<evidence type="ECO:0000256" key="1">
    <source>
        <dbReference type="SAM" id="MobiDB-lite"/>
    </source>
</evidence>